<proteinExistence type="predicted"/>
<name>A0A643FVB2_9BURK</name>
<reference evidence="2 3" key="1">
    <citation type="submission" date="2020-10" db="EMBL/GenBank/DDBJ databases">
        <title>Complete genome sequence of Cupriavidus basilensis CCUG 49340T.</title>
        <authorList>
            <person name="Salva-Serra F."/>
            <person name="Donoso R.A."/>
            <person name="Cho K.H."/>
            <person name="Yoo J.A."/>
            <person name="Lee K."/>
            <person name="Yoon S.-H."/>
            <person name="Perez-Pantoja D."/>
            <person name="Moore E.R.B."/>
        </authorList>
    </citation>
    <scope>NUCLEOTIDE SEQUENCE [LARGE SCALE GENOMIC DNA]</scope>
    <source>
        <strain evidence="3">CCUG 49340</strain>
    </source>
</reference>
<dbReference type="Proteomes" id="UP000397656">
    <property type="component" value="Chromosome 1"/>
</dbReference>
<protein>
    <submittedName>
        <fullName evidence="2">DUF3298 domain-containing protein</fullName>
    </submittedName>
</protein>
<evidence type="ECO:0000313" key="2">
    <source>
        <dbReference type="EMBL" id="QOT76370.1"/>
    </source>
</evidence>
<sequence length="371" mass="39511">MPLSFSFSPFYSLAQAPANIARGLVQHRLAALLTASFMAVGHAGAAEPQAPAGALWQGELDGRIQVSLTIFPRAGTGGIDGTARYDSMLASAPRQLDGQLTSDGRLSVRERATGQAPVEYPEARDGARFEGTVSSDGLSVSGEWMNTDGTRRQALTLTRKAIYRERTVNVAGARLTERYPETGRPNVDALITSLRTSACGQGEQECRSAIEVMRLDAGNVGLLRTTWRYSGGAHGSLDFVSGTWRRHGPAGAVASAPTAQPVYRRVGLADLLQPGEACLQKLNDELQAALKRQGAAEPARGLLDAQALQESRVPFTLYRGGVVLHYAPYAVGPFAQGAYQVAVPFARLGSCARPVGTGRDKSPEPFEKEST</sequence>
<dbReference type="Gene3D" id="3.90.640.20">
    <property type="entry name" value="Heat-shock cognate protein, ATPase"/>
    <property type="match status" value="1"/>
</dbReference>
<organism evidence="2 3">
    <name type="scientific">Cupriavidus basilensis</name>
    <dbReference type="NCBI Taxonomy" id="68895"/>
    <lineage>
        <taxon>Bacteria</taxon>
        <taxon>Pseudomonadati</taxon>
        <taxon>Pseudomonadota</taxon>
        <taxon>Betaproteobacteria</taxon>
        <taxon>Burkholderiales</taxon>
        <taxon>Burkholderiaceae</taxon>
        <taxon>Cupriavidus</taxon>
    </lineage>
</organism>
<dbReference type="InterPro" id="IPR037126">
    <property type="entry name" value="PdaC/RsiV-like_sf"/>
</dbReference>
<feature type="domain" description="DUF3298" evidence="1">
    <location>
        <begin position="269"/>
        <end position="345"/>
    </location>
</feature>
<dbReference type="InterPro" id="IPR021729">
    <property type="entry name" value="DUF3298"/>
</dbReference>
<dbReference type="AlphaFoldDB" id="A0A643FVB2"/>
<evidence type="ECO:0000259" key="1">
    <source>
        <dbReference type="Pfam" id="PF11738"/>
    </source>
</evidence>
<evidence type="ECO:0000313" key="3">
    <source>
        <dbReference type="Proteomes" id="UP000397656"/>
    </source>
</evidence>
<dbReference type="Pfam" id="PF11738">
    <property type="entry name" value="DUF3298"/>
    <property type="match status" value="1"/>
</dbReference>
<accession>A0A643FVB2</accession>
<dbReference type="EMBL" id="CP062803">
    <property type="protein sequence ID" value="QOT76370.1"/>
    <property type="molecule type" value="Genomic_DNA"/>
</dbReference>
<gene>
    <name evidence="2" type="ORF">F7R26_019980</name>
</gene>